<dbReference type="Gene3D" id="3.30.2090.10">
    <property type="entry name" value="Multidrug efflux transporter AcrB TolC docking domain, DN and DC subdomains"/>
    <property type="match status" value="2"/>
</dbReference>
<feature type="transmembrane region" description="Helical" evidence="1">
    <location>
        <begin position="880"/>
        <end position="900"/>
    </location>
</feature>
<dbReference type="Gene3D" id="3.30.70.1430">
    <property type="entry name" value="Multidrug efflux transporter AcrB pore domain"/>
    <property type="match status" value="2"/>
</dbReference>
<protein>
    <submittedName>
        <fullName evidence="2">Putative efflux system</fullName>
    </submittedName>
</protein>
<feature type="transmembrane region" description="Helical" evidence="1">
    <location>
        <begin position="854"/>
        <end position="873"/>
    </location>
</feature>
<dbReference type="Gene3D" id="3.30.70.1440">
    <property type="entry name" value="Multidrug efflux transporter AcrB pore domain"/>
    <property type="match status" value="1"/>
</dbReference>
<evidence type="ECO:0000256" key="1">
    <source>
        <dbReference type="SAM" id="Phobius"/>
    </source>
</evidence>
<keyword evidence="1" id="KW-0472">Membrane</keyword>
<feature type="transmembrane region" description="Helical" evidence="1">
    <location>
        <begin position="459"/>
        <end position="482"/>
    </location>
</feature>
<dbReference type="Pfam" id="PF00873">
    <property type="entry name" value="ACR_tran"/>
    <property type="match status" value="1"/>
</dbReference>
<dbReference type="KEGG" id="pmq:PM3016_1784"/>
<feature type="transmembrane region" description="Helical" evidence="1">
    <location>
        <begin position="906"/>
        <end position="927"/>
    </location>
</feature>
<dbReference type="GO" id="GO:0005886">
    <property type="term" value="C:plasma membrane"/>
    <property type="evidence" value="ECO:0007669"/>
    <property type="project" value="TreeGrafter"/>
</dbReference>
<feature type="transmembrane region" description="Helical" evidence="1">
    <location>
        <begin position="355"/>
        <end position="375"/>
    </location>
</feature>
<dbReference type="EMBL" id="CP003235">
    <property type="protein sequence ID" value="AFC28694.1"/>
    <property type="molecule type" value="Genomic_DNA"/>
</dbReference>
<feature type="transmembrane region" description="Helical" evidence="1">
    <location>
        <begin position="525"/>
        <end position="548"/>
    </location>
</feature>
<feature type="transmembrane region" description="Helical" evidence="1">
    <location>
        <begin position="329"/>
        <end position="348"/>
    </location>
</feature>
<dbReference type="RefSeq" id="WP_014369218.1">
    <property type="nucleotide sequence ID" value="NC_016935.1"/>
</dbReference>
<keyword evidence="3" id="KW-1185">Reference proteome</keyword>
<dbReference type="AlphaFoldDB" id="H6NH16"/>
<name>H6NH16_9BACL</name>
<reference evidence="2 3" key="1">
    <citation type="journal article" date="2012" name="J. Bacteriol.">
        <title>Complete Genome Sequence of Paenibacillus mucilaginosus 3016, a Bacterium Functional as Microbial Fertilizer.</title>
        <authorList>
            <person name="Ma M."/>
            <person name="Wang Z."/>
            <person name="Li L."/>
            <person name="Jiang X."/>
            <person name="Guan D."/>
            <person name="Cao F."/>
            <person name="Chen H."/>
            <person name="Wang X."/>
            <person name="Shen D."/>
            <person name="Du B."/>
            <person name="Li J."/>
        </authorList>
    </citation>
    <scope>NUCLEOTIDE SEQUENCE [LARGE SCALE GENOMIC DNA]</scope>
    <source>
        <strain evidence="2 3">3016</strain>
    </source>
</reference>
<feature type="transmembrane region" description="Helical" evidence="1">
    <location>
        <begin position="427"/>
        <end position="453"/>
    </location>
</feature>
<organism evidence="2 3">
    <name type="scientific">Paenibacillus mucilaginosus 3016</name>
    <dbReference type="NCBI Taxonomy" id="1116391"/>
    <lineage>
        <taxon>Bacteria</taxon>
        <taxon>Bacillati</taxon>
        <taxon>Bacillota</taxon>
        <taxon>Bacilli</taxon>
        <taxon>Bacillales</taxon>
        <taxon>Paenibacillaceae</taxon>
        <taxon>Paenibacillus</taxon>
    </lineage>
</organism>
<dbReference type="InterPro" id="IPR027463">
    <property type="entry name" value="AcrB_DN_DC_subdom"/>
</dbReference>
<dbReference type="SUPFAM" id="SSF82693">
    <property type="entry name" value="Multidrug efflux transporter AcrB pore domain, PN1, PN2, PC1 and PC2 subdomains"/>
    <property type="match status" value="2"/>
</dbReference>
<evidence type="ECO:0000313" key="3">
    <source>
        <dbReference type="Proteomes" id="UP000007523"/>
    </source>
</evidence>
<accession>H6NH16</accession>
<dbReference type="PRINTS" id="PR00702">
    <property type="entry name" value="ACRIFLAVINRP"/>
</dbReference>
<dbReference type="STRING" id="1116391.PM3016_1784"/>
<dbReference type="HOGENOM" id="CLU_002755_1_2_9"/>
<sequence>MNSLTRFSMKNVAALMIIIAMLFGGGLYAAFKLKIENFPDISFPYVMVTTTYQAAPEDVMEEITKPIEDKVGNMEDLNNMTSTSSDSMSSVILEFKQGVDVDKKKQDVESLMQELNLPSSANPKVSTFGFSSQPAYYLAIYAKDGMSQTELDRIYEDQIEPAFEGIAGVDHIDSVGTRETKMDIELDADALSAYGLTPSGVTEAIQSALNNGPIGTVELSGNEKMARITADVTSVYALQELEITTESGAPLLLGQIAKVQAVMESEFVARLDGHPALGIQLYKTSSANAVDFSADVEGYIEQWKTTMPGVEFKLVYDSADEVEKSIHGLVKEGIIGAVLAAVMILLFLRNLRMTLIVLVSIPLSILVTLLLMMQLDITLNTMTLGGIFIAVGRVVDDSIVVIENIYTELQKAHERGESVILKATSQVAMAITSSTIATCGVFAPIGLVSGIVGEIFRPFAITLVVALMTSLVVAVTVIPMLAKLLVLRDSKLGAGHGHDEVPKGRIMNTYERMLHWSLNNRIKTLLASLLLLVVSIAAIVPNLAVSFVPSGTTARTMYYQLKLPYDTSMNAMDAKTKELEVMMQEAKDSQGGPLFTYIESLVGYGGEDDQVPYKAEIYVEVSPNADPDQVRDEYKELILNELPAGSEVEPRALGGGGGISTTDFSYSLKGDDQDQLEQALAVIREKLETYPELSEIEDSISDSKTQVEITVDQRKARAYGLSAAAVRQSASAWIAEQELGDIKLDNITYTTSVSLAGDDKNSLEKLGIMPLKGSSGTTVYLNEIAKIREVEAPMSIQREAQEQLVSVTAKINSTDKSGIAARVSSELNQLELPDGVSREVKGVSEDINESFSQLFMAMGVAVFMVYLIMVLAFGNASAPFAILFSLPLAAIGGLIGLFISGESLNVTSLIGFMMLIGIVVTNAIVLVDRAQQMRAEGYTVRHALLDAGMVRLRPIIMTAGATIVALLPLALGFSDSGGMISKGLAVVVIGGLTTSTLLTLFVVPIVYELIESMKARLARRFSRNKGAGPDITQTSAGM</sequence>
<feature type="transmembrane region" description="Helical" evidence="1">
    <location>
        <begin position="985"/>
        <end position="1010"/>
    </location>
</feature>
<dbReference type="PANTHER" id="PTHR32063">
    <property type="match status" value="1"/>
</dbReference>
<dbReference type="InterPro" id="IPR001036">
    <property type="entry name" value="Acrflvin-R"/>
</dbReference>
<dbReference type="SUPFAM" id="SSF82714">
    <property type="entry name" value="Multidrug efflux transporter AcrB TolC docking domain, DN and DC subdomains"/>
    <property type="match status" value="2"/>
</dbReference>
<feature type="transmembrane region" description="Helical" evidence="1">
    <location>
        <begin position="955"/>
        <end position="973"/>
    </location>
</feature>
<dbReference type="PANTHER" id="PTHR32063:SF0">
    <property type="entry name" value="SWARMING MOTILITY PROTEIN SWRC"/>
    <property type="match status" value="1"/>
</dbReference>
<dbReference type="Proteomes" id="UP000007523">
    <property type="component" value="Chromosome"/>
</dbReference>
<dbReference type="GO" id="GO:0042910">
    <property type="term" value="F:xenobiotic transmembrane transporter activity"/>
    <property type="evidence" value="ECO:0007669"/>
    <property type="project" value="TreeGrafter"/>
</dbReference>
<keyword evidence="1" id="KW-0812">Transmembrane</keyword>
<feature type="transmembrane region" description="Helical" evidence="1">
    <location>
        <begin position="387"/>
        <end position="406"/>
    </location>
</feature>
<keyword evidence="1" id="KW-1133">Transmembrane helix</keyword>
<gene>
    <name evidence="2" type="ORF">PM3016_1784</name>
</gene>
<proteinExistence type="predicted"/>
<dbReference type="SUPFAM" id="SSF82866">
    <property type="entry name" value="Multidrug efflux transporter AcrB transmembrane domain"/>
    <property type="match status" value="2"/>
</dbReference>
<dbReference type="Gene3D" id="3.30.70.1320">
    <property type="entry name" value="Multidrug efflux transporter AcrB pore domain like"/>
    <property type="match status" value="1"/>
</dbReference>
<dbReference type="Gene3D" id="1.20.1640.10">
    <property type="entry name" value="Multidrug efflux transporter AcrB transmembrane domain"/>
    <property type="match status" value="2"/>
</dbReference>
<feature type="transmembrane region" description="Helical" evidence="1">
    <location>
        <begin position="12"/>
        <end position="31"/>
    </location>
</feature>
<evidence type="ECO:0000313" key="2">
    <source>
        <dbReference type="EMBL" id="AFC28694.1"/>
    </source>
</evidence>